<dbReference type="Proteomes" id="UP000641646">
    <property type="component" value="Unassembled WGS sequence"/>
</dbReference>
<name>A0A926VG61_9CYAN</name>
<dbReference type="AlphaFoldDB" id="A0A926VG61"/>
<organism evidence="2 3">
    <name type="scientific">Aerosakkonema funiforme FACHB-1375</name>
    <dbReference type="NCBI Taxonomy" id="2949571"/>
    <lineage>
        <taxon>Bacteria</taxon>
        <taxon>Bacillati</taxon>
        <taxon>Cyanobacteriota</taxon>
        <taxon>Cyanophyceae</taxon>
        <taxon>Oscillatoriophycideae</taxon>
        <taxon>Aerosakkonematales</taxon>
        <taxon>Aerosakkonemataceae</taxon>
        <taxon>Aerosakkonema</taxon>
    </lineage>
</organism>
<evidence type="ECO:0000313" key="3">
    <source>
        <dbReference type="Proteomes" id="UP000641646"/>
    </source>
</evidence>
<reference evidence="2" key="2">
    <citation type="submission" date="2020-08" db="EMBL/GenBank/DDBJ databases">
        <authorList>
            <person name="Chen M."/>
            <person name="Teng W."/>
            <person name="Zhao L."/>
            <person name="Hu C."/>
            <person name="Zhou Y."/>
            <person name="Han B."/>
            <person name="Song L."/>
            <person name="Shu W."/>
        </authorList>
    </citation>
    <scope>NUCLEOTIDE SEQUENCE</scope>
    <source>
        <strain evidence="2">FACHB-1375</strain>
    </source>
</reference>
<evidence type="ECO:0000259" key="1">
    <source>
        <dbReference type="Pfam" id="PF20530"/>
    </source>
</evidence>
<evidence type="ECO:0000313" key="2">
    <source>
        <dbReference type="EMBL" id="MBD2183152.1"/>
    </source>
</evidence>
<reference evidence="2" key="1">
    <citation type="journal article" date="2015" name="ISME J.">
        <title>Draft Genome Sequence of Streptomyces incarnatus NRRL8089, which Produces the Nucleoside Antibiotic Sinefungin.</title>
        <authorList>
            <person name="Oshima K."/>
            <person name="Hattori M."/>
            <person name="Shimizu H."/>
            <person name="Fukuda K."/>
            <person name="Nemoto M."/>
            <person name="Inagaki K."/>
            <person name="Tamura T."/>
        </authorList>
    </citation>
    <scope>NUCLEOTIDE SEQUENCE</scope>
    <source>
        <strain evidence="2">FACHB-1375</strain>
    </source>
</reference>
<feature type="domain" description="DUF6745" evidence="1">
    <location>
        <begin position="251"/>
        <end position="423"/>
    </location>
</feature>
<dbReference type="InterPro" id="IPR046633">
    <property type="entry name" value="DUF6745"/>
</dbReference>
<dbReference type="Pfam" id="PF20530">
    <property type="entry name" value="DUF6745"/>
    <property type="match status" value="1"/>
</dbReference>
<protein>
    <recommendedName>
        <fullName evidence="1">DUF6745 domain-containing protein</fullName>
    </recommendedName>
</protein>
<keyword evidence="3" id="KW-1185">Reference proteome</keyword>
<accession>A0A926VG61</accession>
<gene>
    <name evidence="2" type="ORF">H6G03_19140</name>
</gene>
<comment type="caution">
    <text evidence="2">The sequence shown here is derived from an EMBL/GenBank/DDBJ whole genome shotgun (WGS) entry which is preliminary data.</text>
</comment>
<proteinExistence type="predicted"/>
<sequence length="427" mass="49346">MAEAKIEKLTPEQEALIPIYRDKWRKIALSTEPIDKEKAAEAVKKAYALIGLPEPEILFYDSPYAVGSDRKLVIDENRIYGNLYRPRGIFKEDFTSYLLSAITSSCLKTVMSRLSSELHDDIVWKLEGVLTEELRMLFQTMQEVSNQLWNKLEFKEKQIQKLWEEMWLQLEIPIPNHWLDQLMIQNALIETEQKHPLAKRISDAANNTNQQGDLLNIIFGNDDIFIAPAQWVSSGSLCDFCINVLNFEYKQKEWEALQAIAKNCGCIFPFEKMVIVCDRPRILSFDNQQRLHAEGAPAIQFADGYSLYAYHGFPLPEKYGKVHPNNWQSSWLLEEENAELRRVLIQGIGYEKIASELGATELDSFREYSLLKIDTDVDIEPIYMLKMTCPSTGYIHVLRVPPDVKSAREAIRWVNWDVDPEEFGVQT</sequence>
<dbReference type="EMBL" id="JACJPW010000049">
    <property type="protein sequence ID" value="MBD2183152.1"/>
    <property type="molecule type" value="Genomic_DNA"/>
</dbReference>